<dbReference type="PROSITE" id="PS51031">
    <property type="entry name" value="BESS"/>
    <property type="match status" value="1"/>
</dbReference>
<keyword evidence="1" id="KW-0539">Nucleus</keyword>
<proteinExistence type="predicted"/>
<dbReference type="AlphaFoldDB" id="A0ABD1E022"/>
<feature type="domain" description="BESS" evidence="3">
    <location>
        <begin position="115"/>
        <end position="154"/>
    </location>
</feature>
<reference evidence="4 5" key="1">
    <citation type="submission" date="2024-05" db="EMBL/GenBank/DDBJ databases">
        <title>Genetic variation in Jamaican populations of the coffee berry borer (Hypothenemus hampei).</title>
        <authorList>
            <person name="Errbii M."/>
            <person name="Myrie A."/>
        </authorList>
    </citation>
    <scope>NUCLEOTIDE SEQUENCE [LARGE SCALE GENOMIC DNA]</scope>
    <source>
        <strain evidence="4">JA-Hopewell-2020-01-JO</strain>
        <tissue evidence="4">Whole body</tissue>
    </source>
</reference>
<organism evidence="4 5">
    <name type="scientific">Hypothenemus hampei</name>
    <name type="common">Coffee berry borer</name>
    <dbReference type="NCBI Taxonomy" id="57062"/>
    <lineage>
        <taxon>Eukaryota</taxon>
        <taxon>Metazoa</taxon>
        <taxon>Ecdysozoa</taxon>
        <taxon>Arthropoda</taxon>
        <taxon>Hexapoda</taxon>
        <taxon>Insecta</taxon>
        <taxon>Pterygota</taxon>
        <taxon>Neoptera</taxon>
        <taxon>Endopterygota</taxon>
        <taxon>Coleoptera</taxon>
        <taxon>Polyphaga</taxon>
        <taxon>Cucujiformia</taxon>
        <taxon>Curculionidae</taxon>
        <taxon>Scolytinae</taxon>
        <taxon>Hypothenemus</taxon>
    </lineage>
</organism>
<dbReference type="GO" id="GO:0005634">
    <property type="term" value="C:nucleus"/>
    <property type="evidence" value="ECO:0007669"/>
    <property type="project" value="UniProtKB-SubCell"/>
</dbReference>
<comment type="subcellular location">
    <subcellularLocation>
        <location evidence="1">Nucleus</location>
    </subcellularLocation>
</comment>
<evidence type="ECO:0000313" key="5">
    <source>
        <dbReference type="Proteomes" id="UP001566132"/>
    </source>
</evidence>
<dbReference type="InterPro" id="IPR004210">
    <property type="entry name" value="BESS_motif"/>
</dbReference>
<keyword evidence="5" id="KW-1185">Reference proteome</keyword>
<sequence length="214" mass="24070">MQFVLPYTKSRPQSGNLPITEEEMFENADSIENETENLSTVESETPPFDHISQADIDHENFSSTPSTSSMLSTSTTPSTSTTSSKKRKTLLKPPVDEMETAVINYLSKKNASKPENPDLQFFKSILSDVATLNVSQKLRFKLIILQMLQNMTKENETSARPPSRAGNKSDVQSNRHVSKNHSNNSFILDSSSEMECCFFDERKQLLKLYCESNG</sequence>
<gene>
    <name evidence="4" type="ORF">ABEB36_015295</name>
</gene>
<comment type="caution">
    <text evidence="4">The sequence shown here is derived from an EMBL/GenBank/DDBJ whole genome shotgun (WGS) entry which is preliminary data.</text>
</comment>
<feature type="compositionally biased region" description="Polar residues" evidence="2">
    <location>
        <begin position="169"/>
        <end position="183"/>
    </location>
</feature>
<evidence type="ECO:0000256" key="2">
    <source>
        <dbReference type="SAM" id="MobiDB-lite"/>
    </source>
</evidence>
<dbReference type="Pfam" id="PF02944">
    <property type="entry name" value="BESS"/>
    <property type="match status" value="1"/>
</dbReference>
<evidence type="ECO:0000256" key="1">
    <source>
        <dbReference type="PROSITE-ProRule" id="PRU00371"/>
    </source>
</evidence>
<feature type="region of interest" description="Disordered" evidence="2">
    <location>
        <begin position="29"/>
        <end position="92"/>
    </location>
</feature>
<accession>A0ABD1E022</accession>
<evidence type="ECO:0000313" key="4">
    <source>
        <dbReference type="EMBL" id="KAL1487910.1"/>
    </source>
</evidence>
<name>A0ABD1E022_HYPHA</name>
<feature type="region of interest" description="Disordered" evidence="2">
    <location>
        <begin position="154"/>
        <end position="183"/>
    </location>
</feature>
<evidence type="ECO:0000259" key="3">
    <source>
        <dbReference type="PROSITE" id="PS51031"/>
    </source>
</evidence>
<dbReference type="EMBL" id="JBDJPC010000016">
    <property type="protein sequence ID" value="KAL1487910.1"/>
    <property type="molecule type" value="Genomic_DNA"/>
</dbReference>
<protein>
    <recommendedName>
        <fullName evidence="3">BESS domain-containing protein</fullName>
    </recommendedName>
</protein>
<feature type="compositionally biased region" description="Low complexity" evidence="2">
    <location>
        <begin position="62"/>
        <end position="83"/>
    </location>
</feature>
<dbReference type="Proteomes" id="UP001566132">
    <property type="component" value="Unassembled WGS sequence"/>
</dbReference>